<organism evidence="1 2">
    <name type="scientific">Ambispora gerdemannii</name>
    <dbReference type="NCBI Taxonomy" id="144530"/>
    <lineage>
        <taxon>Eukaryota</taxon>
        <taxon>Fungi</taxon>
        <taxon>Fungi incertae sedis</taxon>
        <taxon>Mucoromycota</taxon>
        <taxon>Glomeromycotina</taxon>
        <taxon>Glomeromycetes</taxon>
        <taxon>Archaeosporales</taxon>
        <taxon>Ambisporaceae</taxon>
        <taxon>Ambispora</taxon>
    </lineage>
</organism>
<evidence type="ECO:0000313" key="1">
    <source>
        <dbReference type="EMBL" id="CAG8532558.1"/>
    </source>
</evidence>
<reference evidence="1" key="1">
    <citation type="submission" date="2021-06" db="EMBL/GenBank/DDBJ databases">
        <authorList>
            <person name="Kallberg Y."/>
            <person name="Tangrot J."/>
            <person name="Rosling A."/>
        </authorList>
    </citation>
    <scope>NUCLEOTIDE SEQUENCE</scope>
    <source>
        <strain evidence="1">MT106</strain>
    </source>
</reference>
<dbReference type="Proteomes" id="UP000789831">
    <property type="component" value="Unassembled WGS sequence"/>
</dbReference>
<dbReference type="AlphaFoldDB" id="A0A9N9AJF3"/>
<proteinExistence type="predicted"/>
<name>A0A9N9AJF3_9GLOM</name>
<gene>
    <name evidence="1" type="ORF">AGERDE_LOCUS5783</name>
</gene>
<dbReference type="EMBL" id="CAJVPL010000829">
    <property type="protein sequence ID" value="CAG8532558.1"/>
    <property type="molecule type" value="Genomic_DNA"/>
</dbReference>
<comment type="caution">
    <text evidence="1">The sequence shown here is derived from an EMBL/GenBank/DDBJ whole genome shotgun (WGS) entry which is preliminary data.</text>
</comment>
<sequence>MKESEGKEKEITISYQDIHPDFTPELQKEWEEKGFNTNYPKEQRKSIKKLDISKDESTPEEEKLIGSLKLEGFDELEEFYSGLQPDEAAFAKLMKVEDYINQKYPTSKDKFNCQTLDIHGYHWQHNPQGMKEKLTGSLSLRGFVNLKQLNCPFNQISKIDLECLEINDTDVDSGLEYLSDNVQTICCHFGFRPESKVRKIAEQLGASDLFFFDGESYNKKSGNIYPEAVANIGDITKIGHVRNPFPDELVNEPTAIQ</sequence>
<dbReference type="OrthoDB" id="2404189at2759"/>
<protein>
    <submittedName>
        <fullName evidence="1">2975_t:CDS:1</fullName>
    </submittedName>
</protein>
<accession>A0A9N9AJF3</accession>
<evidence type="ECO:0000313" key="2">
    <source>
        <dbReference type="Proteomes" id="UP000789831"/>
    </source>
</evidence>
<keyword evidence="2" id="KW-1185">Reference proteome</keyword>